<reference evidence="2 3" key="1">
    <citation type="submission" date="2018-01" db="EMBL/GenBank/DDBJ databases">
        <authorList>
            <person name="Fu G.-Y."/>
        </authorList>
    </citation>
    <scope>NUCLEOTIDE SEQUENCE [LARGE SCALE GENOMIC DNA]</scope>
    <source>
        <strain evidence="2 3">SY39</strain>
    </source>
</reference>
<dbReference type="KEGG" id="atw:C0099_12565"/>
<name>A0A2I6S8W0_9RHOO</name>
<organism evidence="2 3">
    <name type="scientific">Pseudazoarcus pumilus</name>
    <dbReference type="NCBI Taxonomy" id="2067960"/>
    <lineage>
        <taxon>Bacteria</taxon>
        <taxon>Pseudomonadati</taxon>
        <taxon>Pseudomonadota</taxon>
        <taxon>Betaproteobacteria</taxon>
        <taxon>Rhodocyclales</taxon>
        <taxon>Zoogloeaceae</taxon>
        <taxon>Pseudazoarcus</taxon>
    </lineage>
</organism>
<dbReference type="AlphaFoldDB" id="A0A2I6S8W0"/>
<dbReference type="EMBL" id="CP025682">
    <property type="protein sequence ID" value="AUN95688.1"/>
    <property type="molecule type" value="Genomic_DNA"/>
</dbReference>
<keyword evidence="3" id="KW-1185">Reference proteome</keyword>
<accession>A0A2I6S8W0</accession>
<feature type="signal peptide" evidence="1">
    <location>
        <begin position="1"/>
        <end position="21"/>
    </location>
</feature>
<evidence type="ECO:0000256" key="1">
    <source>
        <dbReference type="SAM" id="SignalP"/>
    </source>
</evidence>
<evidence type="ECO:0000313" key="2">
    <source>
        <dbReference type="EMBL" id="AUN95688.1"/>
    </source>
</evidence>
<dbReference type="RefSeq" id="WP_102247734.1">
    <property type="nucleotide sequence ID" value="NZ_CP025682.1"/>
</dbReference>
<dbReference type="Proteomes" id="UP000242205">
    <property type="component" value="Chromosome"/>
</dbReference>
<evidence type="ECO:0008006" key="4">
    <source>
        <dbReference type="Google" id="ProtNLM"/>
    </source>
</evidence>
<feature type="chain" id="PRO_5014427525" description="Carbohydrate-binding domain-containing protein" evidence="1">
    <location>
        <begin position="22"/>
        <end position="189"/>
    </location>
</feature>
<gene>
    <name evidence="2" type="ORF">C0099_12565</name>
</gene>
<evidence type="ECO:0000313" key="3">
    <source>
        <dbReference type="Proteomes" id="UP000242205"/>
    </source>
</evidence>
<protein>
    <recommendedName>
        <fullName evidence="4">Carbohydrate-binding domain-containing protein</fullName>
    </recommendedName>
</protein>
<keyword evidence="1" id="KW-0732">Signal</keyword>
<sequence>MKSKLILSSLFLATFATGPFAQHIPPDATDTIEHRLWEFEQERANGSSTVKPNALVNGNLLLRDAHYRYHENIVPEGYELLFLAVDCDIYQLVMTVLDGAVSLVTVEAAGTSEYQLSQGMSIYPDKLGVGAGMFAYTLYSNNPLKGFLLKNGDYEGDNQPARVTAFGYCFSTKANADSAFWNTYDEFFD</sequence>
<proteinExistence type="predicted"/>